<dbReference type="Proteomes" id="UP000285405">
    <property type="component" value="Unassembled WGS sequence"/>
</dbReference>
<dbReference type="AlphaFoldDB" id="A0A420HKD5"/>
<dbReference type="GO" id="GO:0000225">
    <property type="term" value="F:N-acetylglucosaminylphosphatidylinositol deacetylase activity"/>
    <property type="evidence" value="ECO:0007669"/>
    <property type="project" value="UniProtKB-EC"/>
</dbReference>
<proteinExistence type="inferred from homology"/>
<dbReference type="EC" id="3.5.1.89" evidence="2"/>
<dbReference type="GO" id="GO:0006506">
    <property type="term" value="P:GPI anchor biosynthetic process"/>
    <property type="evidence" value="ECO:0007669"/>
    <property type="project" value="UniProtKB-UniPathway"/>
</dbReference>
<name>A0A420HKD5_9PEZI</name>
<gene>
    <name evidence="3" type="ORF">GcC1_186026</name>
</gene>
<evidence type="ECO:0000313" key="4">
    <source>
        <dbReference type="Proteomes" id="UP000285405"/>
    </source>
</evidence>
<dbReference type="SUPFAM" id="SSF102588">
    <property type="entry name" value="LmbE-like"/>
    <property type="match status" value="1"/>
</dbReference>
<dbReference type="UniPathway" id="UPA00196"/>
<dbReference type="PANTHER" id="PTHR12993">
    <property type="entry name" value="N-ACETYLGLUCOSAMINYL-PHOSPHATIDYLINOSITOL DE-N-ACETYLASE-RELATED"/>
    <property type="match status" value="1"/>
</dbReference>
<dbReference type="InterPro" id="IPR003737">
    <property type="entry name" value="GlcNAc_PI_deacetylase-related"/>
</dbReference>
<accession>A0A420HKD5</accession>
<dbReference type="Gene3D" id="3.40.50.10320">
    <property type="entry name" value="LmbE-like"/>
    <property type="match status" value="1"/>
</dbReference>
<dbReference type="GO" id="GO:0016020">
    <property type="term" value="C:membrane"/>
    <property type="evidence" value="ECO:0007669"/>
    <property type="project" value="GOC"/>
</dbReference>
<dbReference type="Pfam" id="PF02585">
    <property type="entry name" value="PIG-L"/>
    <property type="match status" value="1"/>
</dbReference>
<comment type="caution">
    <text evidence="3">The sequence shown here is derived from an EMBL/GenBank/DDBJ whole genome shotgun (WGS) entry which is preliminary data.</text>
</comment>
<dbReference type="InterPro" id="IPR024078">
    <property type="entry name" value="LmbE-like_dom_sf"/>
</dbReference>
<dbReference type="GO" id="GO:0005783">
    <property type="term" value="C:endoplasmic reticulum"/>
    <property type="evidence" value="ECO:0007669"/>
    <property type="project" value="TreeGrafter"/>
</dbReference>
<protein>
    <recommendedName>
        <fullName evidence="2">N-acetylglucosaminylphosphatidylinositol deacetylase</fullName>
        <ecNumber evidence="2">3.5.1.89</ecNumber>
    </recommendedName>
</protein>
<evidence type="ECO:0000256" key="2">
    <source>
        <dbReference type="ARBA" id="ARBA00012176"/>
    </source>
</evidence>
<dbReference type="PANTHER" id="PTHR12993:SF11">
    <property type="entry name" value="N-ACETYLGLUCOSAMINYL-PHOSPHATIDYLINOSITOL DE-N-ACETYLASE"/>
    <property type="match status" value="1"/>
</dbReference>
<sequence>MYNAGNNEGLGEIRRKELLKSGMRLGLRKEEDVLVVESQDFPDSMETYWDKSKVAGLLLTAFAPSIKTTSTKEFKEIHRPTIDILITFDSKGVSSHPNHSSLFHGARCFISSLAVPGVDWESPVSLYTLTSISILRKYTFFLDIIASGVGMLFAKNRKNKKAKGPPQNLLFVSGLEQMLCAQDAMISCHQSQMKWFRWGWILLSRYMIINDLRLEKSVGSRKV</sequence>
<reference evidence="3 4" key="1">
    <citation type="journal article" date="2018" name="BMC Genomics">
        <title>Comparative genome analyses reveal sequence features reflecting distinct modes of host-adaptation between dicot and monocot powdery mildew.</title>
        <authorList>
            <person name="Wu Y."/>
            <person name="Ma X."/>
            <person name="Pan Z."/>
            <person name="Kale S.D."/>
            <person name="Song Y."/>
            <person name="King H."/>
            <person name="Zhang Q."/>
            <person name="Presley C."/>
            <person name="Deng X."/>
            <person name="Wei C.I."/>
            <person name="Xiao S."/>
        </authorList>
    </citation>
    <scope>NUCLEOTIDE SEQUENCE [LARGE SCALE GENOMIC DNA]</scope>
    <source>
        <strain evidence="3">UCSC1</strain>
    </source>
</reference>
<evidence type="ECO:0000313" key="3">
    <source>
        <dbReference type="EMBL" id="RKF57884.1"/>
    </source>
</evidence>
<dbReference type="EMBL" id="MCBR01018654">
    <property type="protein sequence ID" value="RKF57884.1"/>
    <property type="molecule type" value="Genomic_DNA"/>
</dbReference>
<dbReference type="OrthoDB" id="440160at2759"/>
<organism evidence="3 4">
    <name type="scientific">Golovinomyces cichoracearum</name>
    <dbReference type="NCBI Taxonomy" id="62708"/>
    <lineage>
        <taxon>Eukaryota</taxon>
        <taxon>Fungi</taxon>
        <taxon>Dikarya</taxon>
        <taxon>Ascomycota</taxon>
        <taxon>Pezizomycotina</taxon>
        <taxon>Leotiomycetes</taxon>
        <taxon>Erysiphales</taxon>
        <taxon>Erysiphaceae</taxon>
        <taxon>Golovinomyces</taxon>
    </lineage>
</organism>
<evidence type="ECO:0000256" key="1">
    <source>
        <dbReference type="ARBA" id="ARBA00006066"/>
    </source>
</evidence>
<comment type="similarity">
    <text evidence="1">Belongs to the PIGL family.</text>
</comment>